<dbReference type="GO" id="GO:0005524">
    <property type="term" value="F:ATP binding"/>
    <property type="evidence" value="ECO:0007669"/>
    <property type="project" value="UniProtKB-UniRule"/>
</dbReference>
<dbReference type="HAMAP" id="MF_00440">
    <property type="entry name" value="NrdR"/>
    <property type="match status" value="1"/>
</dbReference>
<keyword evidence="7" id="KW-0862">Zinc</keyword>
<dbReference type="PANTHER" id="PTHR30455:SF2">
    <property type="entry name" value="TRANSCRIPTIONAL REPRESSOR NRDR"/>
    <property type="match status" value="1"/>
</dbReference>
<comment type="similarity">
    <text evidence="7">Belongs to the NrdR family.</text>
</comment>
<dbReference type="Pfam" id="PF22811">
    <property type="entry name" value="Zn_ribbon_NrdR"/>
    <property type="match status" value="1"/>
</dbReference>
<dbReference type="PATRIC" id="fig|1618378.3.peg.524"/>
<feature type="zinc finger region" evidence="7">
    <location>
        <begin position="3"/>
        <end position="34"/>
    </location>
</feature>
<comment type="caution">
    <text evidence="9">The sequence shown here is derived from an EMBL/GenBank/DDBJ whole genome shotgun (WGS) entry which is preliminary data.</text>
</comment>
<evidence type="ECO:0000256" key="4">
    <source>
        <dbReference type="ARBA" id="ARBA00023015"/>
    </source>
</evidence>
<dbReference type="EMBL" id="LCDA01000004">
    <property type="protein sequence ID" value="KKS42914.1"/>
    <property type="molecule type" value="Genomic_DNA"/>
</dbReference>
<keyword evidence="7" id="KW-0479">Metal-binding</keyword>
<evidence type="ECO:0000256" key="6">
    <source>
        <dbReference type="ARBA" id="ARBA00023163"/>
    </source>
</evidence>
<dbReference type="Pfam" id="PF03477">
    <property type="entry name" value="ATP-cone"/>
    <property type="match status" value="1"/>
</dbReference>
<feature type="domain" description="ATP-cone" evidence="8">
    <location>
        <begin position="49"/>
        <end position="139"/>
    </location>
</feature>
<sequence>MNCPYCTNEETSVLESRGLPGEDGIRRRRECKKCGKRFTTHERVVNIDLKVIKKNGKVEQYDREKLLKGIKKACYKRKVEEDEIENLVDEIETKLLNRKTVEIKSSDIGKMVLSRLLKLDDLAYMRFASVYLDFVDAKEFQEFVAGSKRLTISH</sequence>
<evidence type="ECO:0000256" key="1">
    <source>
        <dbReference type="ARBA" id="ARBA00022491"/>
    </source>
</evidence>
<evidence type="ECO:0000313" key="10">
    <source>
        <dbReference type="Proteomes" id="UP000033854"/>
    </source>
</evidence>
<evidence type="ECO:0000259" key="8">
    <source>
        <dbReference type="PROSITE" id="PS51161"/>
    </source>
</evidence>
<reference evidence="9 10" key="1">
    <citation type="journal article" date="2015" name="Nature">
        <title>rRNA introns, odd ribosomes, and small enigmatic genomes across a large radiation of phyla.</title>
        <authorList>
            <person name="Brown C.T."/>
            <person name="Hug L.A."/>
            <person name="Thomas B.C."/>
            <person name="Sharon I."/>
            <person name="Castelle C.J."/>
            <person name="Singh A."/>
            <person name="Wilkins M.J."/>
            <person name="Williams K.H."/>
            <person name="Banfield J.F."/>
        </authorList>
    </citation>
    <scope>NUCLEOTIDE SEQUENCE [LARGE SCALE GENOMIC DNA]</scope>
</reference>
<dbReference type="PROSITE" id="PS51161">
    <property type="entry name" value="ATP_CONE"/>
    <property type="match status" value="1"/>
</dbReference>
<organism evidence="9 10">
    <name type="scientific">Candidatus Collierbacteria bacterium GW2011_GWA2_42_17</name>
    <dbReference type="NCBI Taxonomy" id="1618378"/>
    <lineage>
        <taxon>Bacteria</taxon>
        <taxon>Candidatus Collieribacteriota</taxon>
    </lineage>
</organism>
<keyword evidence="1 7" id="KW-0678">Repressor</keyword>
<dbReference type="PANTHER" id="PTHR30455">
    <property type="entry name" value="TRANSCRIPTIONAL REPRESSOR NRDR"/>
    <property type="match status" value="1"/>
</dbReference>
<protein>
    <recommendedName>
        <fullName evidence="7">Transcriptional repressor NrdR</fullName>
    </recommendedName>
</protein>
<proteinExistence type="inferred from homology"/>
<keyword evidence="4 7" id="KW-0805">Transcription regulation</keyword>
<evidence type="ECO:0000313" key="9">
    <source>
        <dbReference type="EMBL" id="KKS42914.1"/>
    </source>
</evidence>
<dbReference type="GO" id="GO:0008270">
    <property type="term" value="F:zinc ion binding"/>
    <property type="evidence" value="ECO:0007669"/>
    <property type="project" value="UniProtKB-UniRule"/>
</dbReference>
<accession>A0A0G0Z2B0</accession>
<keyword evidence="5 7" id="KW-0238">DNA-binding</keyword>
<dbReference type="GO" id="GO:0045892">
    <property type="term" value="P:negative regulation of DNA-templated transcription"/>
    <property type="evidence" value="ECO:0007669"/>
    <property type="project" value="UniProtKB-UniRule"/>
</dbReference>
<evidence type="ECO:0000256" key="5">
    <source>
        <dbReference type="ARBA" id="ARBA00023125"/>
    </source>
</evidence>
<dbReference type="GO" id="GO:0003677">
    <property type="term" value="F:DNA binding"/>
    <property type="evidence" value="ECO:0007669"/>
    <property type="project" value="UniProtKB-KW"/>
</dbReference>
<evidence type="ECO:0000256" key="7">
    <source>
        <dbReference type="HAMAP-Rule" id="MF_00440"/>
    </source>
</evidence>
<dbReference type="InterPro" id="IPR055173">
    <property type="entry name" value="NrdR-like_N"/>
</dbReference>
<keyword evidence="2 7" id="KW-0547">Nucleotide-binding</keyword>
<name>A0A0G0Z2B0_9BACT</name>
<gene>
    <name evidence="7" type="primary">nrdR</name>
    <name evidence="9" type="ORF">UV06_C0004G0049</name>
</gene>
<dbReference type="InterPro" id="IPR005144">
    <property type="entry name" value="ATP-cone_dom"/>
</dbReference>
<dbReference type="InterPro" id="IPR003796">
    <property type="entry name" value="RNR_NrdR-like"/>
</dbReference>
<evidence type="ECO:0000256" key="3">
    <source>
        <dbReference type="ARBA" id="ARBA00022840"/>
    </source>
</evidence>
<dbReference type="Proteomes" id="UP000033854">
    <property type="component" value="Unassembled WGS sequence"/>
</dbReference>
<keyword evidence="7" id="KW-0863">Zinc-finger</keyword>
<dbReference type="AlphaFoldDB" id="A0A0G0Z2B0"/>
<keyword evidence="3 7" id="KW-0067">ATP-binding</keyword>
<dbReference type="NCBIfam" id="TIGR00244">
    <property type="entry name" value="transcriptional regulator NrdR"/>
    <property type="match status" value="1"/>
</dbReference>
<comment type="function">
    <text evidence="7">Negatively regulates transcription of bacterial ribonucleotide reductase nrd genes and operons by binding to NrdR-boxes.</text>
</comment>
<evidence type="ECO:0000256" key="2">
    <source>
        <dbReference type="ARBA" id="ARBA00022741"/>
    </source>
</evidence>
<keyword evidence="6 7" id="KW-0804">Transcription</keyword>
<comment type="cofactor">
    <cofactor evidence="7">
        <name>Zn(2+)</name>
        <dbReference type="ChEBI" id="CHEBI:29105"/>
    </cofactor>
    <text evidence="7">Binds 1 zinc ion.</text>
</comment>